<dbReference type="SUPFAM" id="SSF81383">
    <property type="entry name" value="F-box domain"/>
    <property type="match status" value="1"/>
</dbReference>
<dbReference type="PANTHER" id="PTHR31900">
    <property type="entry name" value="F-BOX/RNI SUPERFAMILY PROTEIN-RELATED"/>
    <property type="match status" value="1"/>
</dbReference>
<dbReference type="Gene3D" id="3.80.10.10">
    <property type="entry name" value="Ribonuclease Inhibitor"/>
    <property type="match status" value="1"/>
</dbReference>
<dbReference type="InterPro" id="IPR001810">
    <property type="entry name" value="F-box_dom"/>
</dbReference>
<dbReference type="Gramene" id="rna28401">
    <property type="protein sequence ID" value="RHN53491.1"/>
    <property type="gene ID" value="gene28401"/>
</dbReference>
<dbReference type="InterPro" id="IPR053781">
    <property type="entry name" value="F-box_AtFBL13-like"/>
</dbReference>
<proteinExistence type="predicted"/>
<dbReference type="Gene3D" id="1.20.1280.50">
    <property type="match status" value="1"/>
</dbReference>
<dbReference type="InterPro" id="IPR050232">
    <property type="entry name" value="FBL13/AtMIF1-like"/>
</dbReference>
<organism evidence="2 3">
    <name type="scientific">Medicago truncatula</name>
    <name type="common">Barrel medic</name>
    <name type="synonym">Medicago tribuloides</name>
    <dbReference type="NCBI Taxonomy" id="3880"/>
    <lineage>
        <taxon>Eukaryota</taxon>
        <taxon>Viridiplantae</taxon>
        <taxon>Streptophyta</taxon>
        <taxon>Embryophyta</taxon>
        <taxon>Tracheophyta</taxon>
        <taxon>Spermatophyta</taxon>
        <taxon>Magnoliopsida</taxon>
        <taxon>eudicotyledons</taxon>
        <taxon>Gunneridae</taxon>
        <taxon>Pentapetalae</taxon>
        <taxon>rosids</taxon>
        <taxon>fabids</taxon>
        <taxon>Fabales</taxon>
        <taxon>Fabaceae</taxon>
        <taxon>Papilionoideae</taxon>
        <taxon>50 kb inversion clade</taxon>
        <taxon>NPAAA clade</taxon>
        <taxon>Hologalegina</taxon>
        <taxon>IRL clade</taxon>
        <taxon>Trifolieae</taxon>
        <taxon>Medicago</taxon>
    </lineage>
</organism>
<dbReference type="SUPFAM" id="SSF52047">
    <property type="entry name" value="RNI-like"/>
    <property type="match status" value="1"/>
</dbReference>
<dbReference type="CDD" id="cd22160">
    <property type="entry name" value="F-box_AtFBL13-like"/>
    <property type="match status" value="1"/>
</dbReference>
<dbReference type="InterPro" id="IPR006566">
    <property type="entry name" value="FBD"/>
</dbReference>
<dbReference type="Proteomes" id="UP000265566">
    <property type="component" value="Chromosome 5"/>
</dbReference>
<dbReference type="PANTHER" id="PTHR31900:SF34">
    <property type="entry name" value="EMB|CAB62440.1-RELATED"/>
    <property type="match status" value="1"/>
</dbReference>
<sequence length="410" mass="47184">MESLPDDVLCHILSFLPTRDAVATSLLSKRWKPLWLSFRSFDLDDNYFSDFHRFSNFVTSSPQSIQSLRLTCGSHFTFEFEDVEEDAFDLFLYRLSFKGIQELDLCLVTLIELPFGFYTCNNLVTLKLDNVTFKDGSSYINFPLLKSLNLNDVVFGNRANMFDFFCGCPNVEDVEVTSLSIVNSRIPQPPEEGVEALPKLVRAKISELHSMLPLLCNAQFLYAGVSYWCCNPTFHNLIHMDITLELISCDVMWNWFAQVLQNCPNLQNLTVQKVCLICFWSSCILNIISHILFLTKIKLCVYCTQKYACVKKHGNDVHWKDPQIIPQCLSSRLKTFKFKSFNDFDCEVQFAKYIMQNSKVLQNMTIHTTLDIDLKHPMLETLSLCPMGSATCNLHFDLESAQHLRRPTAL</sequence>
<dbReference type="InterPro" id="IPR036047">
    <property type="entry name" value="F-box-like_dom_sf"/>
</dbReference>
<dbReference type="SMART" id="SM00256">
    <property type="entry name" value="FBOX"/>
    <property type="match status" value="1"/>
</dbReference>
<comment type="caution">
    <text evidence="2">The sequence shown here is derived from an EMBL/GenBank/DDBJ whole genome shotgun (WGS) entry which is preliminary data.</text>
</comment>
<evidence type="ECO:0000313" key="3">
    <source>
        <dbReference type="Proteomes" id="UP000265566"/>
    </source>
</evidence>
<evidence type="ECO:0000259" key="1">
    <source>
        <dbReference type="PROSITE" id="PS50181"/>
    </source>
</evidence>
<dbReference type="InterPro" id="IPR032675">
    <property type="entry name" value="LRR_dom_sf"/>
</dbReference>
<evidence type="ECO:0000313" key="2">
    <source>
        <dbReference type="EMBL" id="RHN53491.1"/>
    </source>
</evidence>
<protein>
    <submittedName>
        <fullName evidence="2">Putative F-box domain, FBD domain, leucine-rich repeat domain, L domain-containing protein</fullName>
    </submittedName>
</protein>
<gene>
    <name evidence="2" type="ORF">MtrunA17_Chr5g0396411</name>
</gene>
<name>A0A396HLY0_MEDTR</name>
<dbReference type="Pfam" id="PF08387">
    <property type="entry name" value="FBD"/>
    <property type="match status" value="1"/>
</dbReference>
<dbReference type="PROSITE" id="PS50181">
    <property type="entry name" value="FBOX"/>
    <property type="match status" value="1"/>
</dbReference>
<dbReference type="SMART" id="SM00579">
    <property type="entry name" value="FBD"/>
    <property type="match status" value="1"/>
</dbReference>
<dbReference type="Pfam" id="PF00646">
    <property type="entry name" value="F-box"/>
    <property type="match status" value="1"/>
</dbReference>
<dbReference type="AlphaFoldDB" id="A0A396HLY0"/>
<accession>A0A396HLY0</accession>
<reference evidence="3" key="1">
    <citation type="journal article" date="2018" name="Nat. Plants">
        <title>Whole-genome landscape of Medicago truncatula symbiotic genes.</title>
        <authorList>
            <person name="Pecrix Y."/>
            <person name="Staton S.E."/>
            <person name="Sallet E."/>
            <person name="Lelandais-Briere C."/>
            <person name="Moreau S."/>
            <person name="Carrere S."/>
            <person name="Blein T."/>
            <person name="Jardinaud M.F."/>
            <person name="Latrasse D."/>
            <person name="Zouine M."/>
            <person name="Zahm M."/>
            <person name="Kreplak J."/>
            <person name="Mayjonade B."/>
            <person name="Satge C."/>
            <person name="Perez M."/>
            <person name="Cauet S."/>
            <person name="Marande W."/>
            <person name="Chantry-Darmon C."/>
            <person name="Lopez-Roques C."/>
            <person name="Bouchez O."/>
            <person name="Berard A."/>
            <person name="Debelle F."/>
            <person name="Munos S."/>
            <person name="Bendahmane A."/>
            <person name="Berges H."/>
            <person name="Niebel A."/>
            <person name="Buitink J."/>
            <person name="Frugier F."/>
            <person name="Benhamed M."/>
            <person name="Crespi M."/>
            <person name="Gouzy J."/>
            <person name="Gamas P."/>
        </authorList>
    </citation>
    <scope>NUCLEOTIDE SEQUENCE [LARGE SCALE GENOMIC DNA]</scope>
    <source>
        <strain evidence="3">cv. Jemalong A17</strain>
    </source>
</reference>
<feature type="domain" description="F-box" evidence="1">
    <location>
        <begin position="1"/>
        <end position="51"/>
    </location>
</feature>
<dbReference type="EMBL" id="PSQE01000005">
    <property type="protein sequence ID" value="RHN53491.1"/>
    <property type="molecule type" value="Genomic_DNA"/>
</dbReference>